<evidence type="ECO:0000313" key="1">
    <source>
        <dbReference type="EMBL" id="QZO00665.1"/>
    </source>
</evidence>
<dbReference type="EMBL" id="CP081869">
    <property type="protein sequence ID" value="QZO00665.1"/>
    <property type="molecule type" value="Genomic_DNA"/>
</dbReference>
<dbReference type="AlphaFoldDB" id="A0A9E6UQ93"/>
<keyword evidence="2" id="KW-1185">Reference proteome</keyword>
<protein>
    <submittedName>
        <fullName evidence="1">Uncharacterized protein</fullName>
    </submittedName>
</protein>
<sequence length="59" mass="6186">MIAKANLLAGRAPAGKDAAGDYDGLRFALPANAKAAYLNRKEVAMLETVGPLAAVWDEK</sequence>
<evidence type="ECO:0000313" key="2">
    <source>
        <dbReference type="Proteomes" id="UP000825701"/>
    </source>
</evidence>
<gene>
    <name evidence="1" type="ORF">K6K41_02830</name>
</gene>
<proteinExistence type="predicted"/>
<accession>A0A9E6UQ93</accession>
<dbReference type="RefSeq" id="WP_261403839.1">
    <property type="nucleotide sequence ID" value="NZ_CP081869.1"/>
</dbReference>
<dbReference type="Proteomes" id="UP000825701">
    <property type="component" value="Chromosome"/>
</dbReference>
<name>A0A9E6UQ93_9HYPH</name>
<reference evidence="1" key="1">
    <citation type="submission" date="2021-08" db="EMBL/GenBank/DDBJ databases">
        <authorList>
            <person name="Zhang H."/>
            <person name="Xu M."/>
            <person name="Yu Z."/>
            <person name="Yang L."/>
            <person name="Cai Y."/>
        </authorList>
    </citation>
    <scope>NUCLEOTIDE SEQUENCE</scope>
    <source>
        <strain evidence="1">CHL1</strain>
    </source>
</reference>
<organism evidence="1 2">
    <name type="scientific">Chenggangzhangella methanolivorans</name>
    <dbReference type="NCBI Taxonomy" id="1437009"/>
    <lineage>
        <taxon>Bacteria</taxon>
        <taxon>Pseudomonadati</taxon>
        <taxon>Pseudomonadota</taxon>
        <taxon>Alphaproteobacteria</taxon>
        <taxon>Hyphomicrobiales</taxon>
        <taxon>Methylopilaceae</taxon>
        <taxon>Chenggangzhangella</taxon>
    </lineage>
</organism>
<dbReference type="KEGG" id="cmet:K6K41_02830"/>